<evidence type="ECO:0000313" key="2">
    <source>
        <dbReference type="Proteomes" id="UP000429954"/>
    </source>
</evidence>
<evidence type="ECO:0000313" key="1">
    <source>
        <dbReference type="EMBL" id="BBQ04305.1"/>
    </source>
</evidence>
<sequence length="72" mass="8158">MTINIGNVVELKRDNLEGMGCKGDKGVVLYKLYNPVDGWDYMVKLYSGSTEAFLEKDLKLSVKTIDKIITVW</sequence>
<dbReference type="Proteomes" id="UP000429954">
    <property type="component" value="Segment"/>
</dbReference>
<organism evidence="1 2">
    <name type="scientific">Enterococcus phage vB_EfaS-DELF1</name>
    <dbReference type="NCBI Taxonomy" id="2683673"/>
    <lineage>
        <taxon>Viruses</taxon>
        <taxon>Duplodnaviria</taxon>
        <taxon>Heunggongvirae</taxon>
        <taxon>Uroviricota</taxon>
        <taxon>Caudoviricetes</taxon>
        <taxon>Delfunavirus</taxon>
        <taxon>Delfunavirus delf1</taxon>
    </lineage>
</organism>
<keyword evidence="2" id="KW-1185">Reference proteome</keyword>
<accession>A0A5S9MMX9</accession>
<proteinExistence type="predicted"/>
<name>A0A5S9MMX9_9CAUD</name>
<reference evidence="1 2" key="1">
    <citation type="submission" date="2019-12" db="EMBL/GenBank/DDBJ databases">
        <title>Analysis of Enterococcus faecalis vB_EfaS-DELF1.</title>
        <authorList>
            <person name="Delfan A.S."/>
            <person name="Bouzari M."/>
            <person name="Wang R."/>
        </authorList>
    </citation>
    <scope>NUCLEOTIDE SEQUENCE [LARGE SCALE GENOMIC DNA]</scope>
</reference>
<dbReference type="EMBL" id="LC513943">
    <property type="protein sequence ID" value="BBQ04305.1"/>
    <property type="molecule type" value="Genomic_DNA"/>
</dbReference>
<protein>
    <submittedName>
        <fullName evidence="1">Uncharacterized protein</fullName>
    </submittedName>
</protein>